<dbReference type="AlphaFoldDB" id="A0AAD7RER4"/>
<dbReference type="GO" id="GO:0007155">
    <property type="term" value="P:cell adhesion"/>
    <property type="evidence" value="ECO:0007669"/>
    <property type="project" value="TreeGrafter"/>
</dbReference>
<dbReference type="InterPro" id="IPR006207">
    <property type="entry name" value="Cys_knot_C"/>
</dbReference>
<dbReference type="Pfam" id="PF19035">
    <property type="entry name" value="TSP1_CCN"/>
    <property type="match status" value="1"/>
</dbReference>
<dbReference type="Gene3D" id="2.10.70.10">
    <property type="entry name" value="Complement Module, domain 1"/>
    <property type="match status" value="1"/>
</dbReference>
<dbReference type="InterPro" id="IPR043973">
    <property type="entry name" value="TSP1_CCN"/>
</dbReference>
<feature type="domain" description="CTCK" evidence="7">
    <location>
        <begin position="323"/>
        <end position="397"/>
    </location>
</feature>
<dbReference type="SUPFAM" id="SSF57184">
    <property type="entry name" value="Growth factor receptor domain"/>
    <property type="match status" value="1"/>
</dbReference>
<dbReference type="GO" id="GO:0008201">
    <property type="term" value="F:heparin binding"/>
    <property type="evidence" value="ECO:0007669"/>
    <property type="project" value="TreeGrafter"/>
</dbReference>
<dbReference type="InterPro" id="IPR000867">
    <property type="entry name" value="IGFBP-like"/>
</dbReference>
<evidence type="ECO:0000256" key="1">
    <source>
        <dbReference type="ARBA" id="ARBA00004613"/>
    </source>
</evidence>
<dbReference type="Pfam" id="PF00007">
    <property type="entry name" value="Cys_knot"/>
    <property type="match status" value="1"/>
</dbReference>
<dbReference type="GO" id="GO:0005615">
    <property type="term" value="C:extracellular space"/>
    <property type="evidence" value="ECO:0007669"/>
    <property type="project" value="TreeGrafter"/>
</dbReference>
<comment type="caution">
    <text evidence="6">Lacks conserved residue(s) required for the propagation of feature annotation.</text>
</comment>
<name>A0AAD7RER4_9TELE</name>
<comment type="subcellular location">
    <subcellularLocation>
        <location evidence="1">Secreted</location>
    </subcellularLocation>
</comment>
<evidence type="ECO:0000313" key="11">
    <source>
        <dbReference type="Proteomes" id="UP001221898"/>
    </source>
</evidence>
<dbReference type="PROSITE" id="PS01185">
    <property type="entry name" value="CTCK_1"/>
    <property type="match status" value="1"/>
</dbReference>
<dbReference type="InterPro" id="IPR017891">
    <property type="entry name" value="Insulin_GF-bd_Cys-rich_CS"/>
</dbReference>
<evidence type="ECO:0000256" key="5">
    <source>
        <dbReference type="ARBA" id="ARBA00023157"/>
    </source>
</evidence>
<dbReference type="GO" id="GO:0031012">
    <property type="term" value="C:extracellular matrix"/>
    <property type="evidence" value="ECO:0007669"/>
    <property type="project" value="TreeGrafter"/>
</dbReference>
<proteinExistence type="inferred from homology"/>
<dbReference type="InterPro" id="IPR000884">
    <property type="entry name" value="TSP1_rpt"/>
</dbReference>
<dbReference type="GO" id="GO:0005178">
    <property type="term" value="F:integrin binding"/>
    <property type="evidence" value="ECO:0007669"/>
    <property type="project" value="TreeGrafter"/>
</dbReference>
<organism evidence="10 11">
    <name type="scientific">Aldrovandia affinis</name>
    <dbReference type="NCBI Taxonomy" id="143900"/>
    <lineage>
        <taxon>Eukaryota</taxon>
        <taxon>Metazoa</taxon>
        <taxon>Chordata</taxon>
        <taxon>Craniata</taxon>
        <taxon>Vertebrata</taxon>
        <taxon>Euteleostomi</taxon>
        <taxon>Actinopterygii</taxon>
        <taxon>Neopterygii</taxon>
        <taxon>Teleostei</taxon>
        <taxon>Notacanthiformes</taxon>
        <taxon>Halosauridae</taxon>
        <taxon>Aldrovandia</taxon>
    </lineage>
</organism>
<dbReference type="InterPro" id="IPR036383">
    <property type="entry name" value="TSP1_rpt_sf"/>
</dbReference>
<feature type="domain" description="VWFC" evidence="8">
    <location>
        <begin position="137"/>
        <end position="203"/>
    </location>
</feature>
<keyword evidence="11" id="KW-1185">Reference proteome</keyword>
<dbReference type="PANTHER" id="PTHR11348">
    <property type="entry name" value="CONNECTIVE TISSUE GROWTH FACTOR-RELATED"/>
    <property type="match status" value="1"/>
</dbReference>
<accession>A0AAD7RER4</accession>
<dbReference type="GO" id="GO:0030335">
    <property type="term" value="P:positive regulation of cell migration"/>
    <property type="evidence" value="ECO:0007669"/>
    <property type="project" value="TreeGrafter"/>
</dbReference>
<dbReference type="Proteomes" id="UP001221898">
    <property type="component" value="Unassembled WGS sequence"/>
</dbReference>
<evidence type="ECO:0000256" key="3">
    <source>
        <dbReference type="ARBA" id="ARBA00022525"/>
    </source>
</evidence>
<protein>
    <submittedName>
        <fullName evidence="10">Uncharacterized protein</fullName>
    </submittedName>
</protein>
<gene>
    <name evidence="10" type="ORF">AAFF_G00239080</name>
</gene>
<feature type="domain" description="IGFBP N-terminal" evidence="9">
    <location>
        <begin position="60"/>
        <end position="133"/>
    </location>
</feature>
<dbReference type="GO" id="GO:0045597">
    <property type="term" value="P:positive regulation of cell differentiation"/>
    <property type="evidence" value="ECO:0007669"/>
    <property type="project" value="TreeGrafter"/>
</dbReference>
<dbReference type="Gene3D" id="2.20.100.10">
    <property type="entry name" value="Thrombospondin type-1 (TSP1) repeat"/>
    <property type="match status" value="1"/>
</dbReference>
<dbReference type="InterPro" id="IPR009030">
    <property type="entry name" value="Growth_fac_rcpt_cys_sf"/>
</dbReference>
<dbReference type="InterPro" id="IPR050941">
    <property type="entry name" value="CCN"/>
</dbReference>
<dbReference type="PROSITE" id="PS51323">
    <property type="entry name" value="IGFBP_N_2"/>
    <property type="match status" value="1"/>
</dbReference>
<evidence type="ECO:0000259" key="8">
    <source>
        <dbReference type="PROSITE" id="PS50184"/>
    </source>
</evidence>
<dbReference type="PANTHER" id="PTHR11348:SF20">
    <property type="entry name" value="PROTEIN CYR61"/>
    <property type="match status" value="1"/>
</dbReference>
<dbReference type="SMART" id="SM00041">
    <property type="entry name" value="CT"/>
    <property type="match status" value="1"/>
</dbReference>
<dbReference type="PROSITE" id="PS50184">
    <property type="entry name" value="VWFC_2"/>
    <property type="match status" value="1"/>
</dbReference>
<dbReference type="InterPro" id="IPR006208">
    <property type="entry name" value="Glyco_hormone_CN"/>
</dbReference>
<dbReference type="SMART" id="SM00209">
    <property type="entry name" value="TSP1"/>
    <property type="match status" value="1"/>
</dbReference>
<dbReference type="GO" id="GO:0007165">
    <property type="term" value="P:signal transduction"/>
    <property type="evidence" value="ECO:0007669"/>
    <property type="project" value="InterPro"/>
</dbReference>
<evidence type="ECO:0000259" key="7">
    <source>
        <dbReference type="PROSITE" id="PS01225"/>
    </source>
</evidence>
<dbReference type="GO" id="GO:0051240">
    <property type="term" value="P:positive regulation of multicellular organismal process"/>
    <property type="evidence" value="ECO:0007669"/>
    <property type="project" value="UniProtKB-ARBA"/>
</dbReference>
<dbReference type="PROSITE" id="PS50092">
    <property type="entry name" value="TSP1"/>
    <property type="match status" value="1"/>
</dbReference>
<comment type="similarity">
    <text evidence="2">Belongs to the CCN family.</text>
</comment>
<evidence type="ECO:0000259" key="9">
    <source>
        <dbReference type="PROSITE" id="PS51323"/>
    </source>
</evidence>
<comment type="caution">
    <text evidence="10">The sequence shown here is derived from an EMBL/GenBank/DDBJ whole genome shotgun (WGS) entry which is preliminary data.</text>
</comment>
<dbReference type="Pfam" id="PF00093">
    <property type="entry name" value="VWC"/>
    <property type="match status" value="1"/>
</dbReference>
<evidence type="ECO:0000256" key="4">
    <source>
        <dbReference type="ARBA" id="ARBA00022729"/>
    </source>
</evidence>
<evidence type="ECO:0000256" key="2">
    <source>
        <dbReference type="ARBA" id="ARBA00008125"/>
    </source>
</evidence>
<dbReference type="SMART" id="SM00214">
    <property type="entry name" value="VWC"/>
    <property type="match status" value="1"/>
</dbReference>
<keyword evidence="4" id="KW-0732">Signal</keyword>
<dbReference type="SUPFAM" id="SSF82895">
    <property type="entry name" value="TSP-1 type 1 repeat"/>
    <property type="match status" value="1"/>
</dbReference>
<dbReference type="SMART" id="SM00121">
    <property type="entry name" value="IB"/>
    <property type="match status" value="1"/>
</dbReference>
<dbReference type="FunFam" id="2.10.70.10:FF:000015">
    <property type="entry name" value="CYR61 isoform 1"/>
    <property type="match status" value="1"/>
</dbReference>
<dbReference type="Pfam" id="PF00219">
    <property type="entry name" value="IGFBP"/>
    <property type="match status" value="1"/>
</dbReference>
<evidence type="ECO:0000313" key="10">
    <source>
        <dbReference type="EMBL" id="KAJ8378525.1"/>
    </source>
</evidence>
<dbReference type="PROSITE" id="PS00222">
    <property type="entry name" value="IGFBP_N_1"/>
    <property type="match status" value="1"/>
</dbReference>
<dbReference type="InterPro" id="IPR001007">
    <property type="entry name" value="VWF_dom"/>
</dbReference>
<dbReference type="PROSITE" id="PS01225">
    <property type="entry name" value="CTCK_2"/>
    <property type="match status" value="1"/>
</dbReference>
<keyword evidence="5" id="KW-1015">Disulfide bond</keyword>
<dbReference type="PROSITE" id="PS01208">
    <property type="entry name" value="VWFC_1"/>
    <property type="match status" value="1"/>
</dbReference>
<reference evidence="10" key="1">
    <citation type="journal article" date="2023" name="Science">
        <title>Genome structures resolve the early diversification of teleost fishes.</title>
        <authorList>
            <person name="Parey E."/>
            <person name="Louis A."/>
            <person name="Montfort J."/>
            <person name="Bouchez O."/>
            <person name="Roques C."/>
            <person name="Iampietro C."/>
            <person name="Lluch J."/>
            <person name="Castinel A."/>
            <person name="Donnadieu C."/>
            <person name="Desvignes T."/>
            <person name="Floi Bucao C."/>
            <person name="Jouanno E."/>
            <person name="Wen M."/>
            <person name="Mejri S."/>
            <person name="Dirks R."/>
            <person name="Jansen H."/>
            <person name="Henkel C."/>
            <person name="Chen W.J."/>
            <person name="Zahm M."/>
            <person name="Cabau C."/>
            <person name="Klopp C."/>
            <person name="Thompson A.W."/>
            <person name="Robinson-Rechavi M."/>
            <person name="Braasch I."/>
            <person name="Lecointre G."/>
            <person name="Bobe J."/>
            <person name="Postlethwait J.H."/>
            <person name="Berthelot C."/>
            <person name="Roest Crollius H."/>
            <person name="Guiguen Y."/>
        </authorList>
    </citation>
    <scope>NUCLEOTIDE SEQUENCE</scope>
    <source>
        <strain evidence="10">NC1722</strain>
    </source>
</reference>
<dbReference type="EMBL" id="JAINUG010000318">
    <property type="protein sequence ID" value="KAJ8378525.1"/>
    <property type="molecule type" value="Genomic_DNA"/>
</dbReference>
<evidence type="ECO:0000256" key="6">
    <source>
        <dbReference type="PROSITE-ProRule" id="PRU00039"/>
    </source>
</evidence>
<dbReference type="SUPFAM" id="SSF57603">
    <property type="entry name" value="FnI-like domain"/>
    <property type="match status" value="1"/>
</dbReference>
<keyword evidence="3" id="KW-0964">Secreted</keyword>
<sequence length="419" mass="46288">MTKRCQDCVLGLNQRNLFQKTCSHILLSISNKHYAVVFIIIEQDGETFVLCHFDNCDLLFGRRFLPGRVRVSSGAPLCPPGVSAVADGCGCCKVCAAQLNEDCRPMRPCDHHKGLECNYGNGVTHTWGICRARLEGRTCEYNGRIYQNGESFRAGCKHQCTCIDGAVGCAPLCPSQVPLASPSCPFPRLVKVPGQCCLSVDCSKGVPALSPNHLHPHPHPDPHPHLYPHPYKPDSTLANELVEVGKKRSKQRGYKHLAAWREVVGECIIQTTGWSQCSRSCGMGVSSRVTNDNAKCKLVKETRLCNIRPCSSVIVPLKKGKKCSRTHKAPEPLRLSYGGCRSARLYQPNYCGVCVDGRCCSPRRSRTASVPFVCPDGERFQKAVMFVRSCKCSDDCGHLNEVALTPQHWLYGDTHKFID</sequence>